<name>A0A2C6KKV6_9APIC</name>
<dbReference type="Gene3D" id="1.10.10.2330">
    <property type="match status" value="1"/>
</dbReference>
<accession>A0A2C6KKV6</accession>
<dbReference type="VEuPathDB" id="ToxoDB:CSUI_008407"/>
<gene>
    <name evidence="1" type="ORF">CSUI_008407</name>
</gene>
<dbReference type="GeneID" id="94431751"/>
<keyword evidence="1" id="KW-0436">Ligase</keyword>
<evidence type="ECO:0000313" key="2">
    <source>
        <dbReference type="Proteomes" id="UP000221165"/>
    </source>
</evidence>
<dbReference type="RefSeq" id="XP_067919484.1">
    <property type="nucleotide sequence ID" value="XM_068068540.1"/>
</dbReference>
<organism evidence="1 2">
    <name type="scientific">Cystoisospora suis</name>
    <dbReference type="NCBI Taxonomy" id="483139"/>
    <lineage>
        <taxon>Eukaryota</taxon>
        <taxon>Sar</taxon>
        <taxon>Alveolata</taxon>
        <taxon>Apicomplexa</taxon>
        <taxon>Conoidasida</taxon>
        <taxon>Coccidia</taxon>
        <taxon>Eucoccidiorida</taxon>
        <taxon>Eimeriorina</taxon>
        <taxon>Sarcocystidae</taxon>
        <taxon>Cystoisospora</taxon>
    </lineage>
</organism>
<dbReference type="Gene3D" id="1.10.10.2320">
    <property type="match status" value="1"/>
</dbReference>
<sequence length="304" mass="33769">MAAVHSGTSSTPLIDEFLRALNAEFASKAVISTLAIASDPSHAERFGSHDKIVGLVKSLQATEYVLGEQAEKTTWFLTGEGQLYAKQGTPEFRLVTWMRDQVAQEGGVEVAALRSGFGSEADVAVSNAMKMRWLEIDKATKKVSVKQIPDRDIVQGVLRVVEGLQLAAGGATESEETELFKQLSETAPETPPEKILQELKKRKLVESKKLKYLNLQKGPRFSMQMTKPVADLTADLLVGDAWQKADFKEYNFFASGRKIRLGSIHPLIQVMRQFKLILRSMGFEVSRSQQFVTMVRSCDRLTSN</sequence>
<dbReference type="AlphaFoldDB" id="A0A2C6KKV6"/>
<evidence type="ECO:0000313" key="1">
    <source>
        <dbReference type="EMBL" id="PHJ17769.1"/>
    </source>
</evidence>
<dbReference type="GO" id="GO:0004812">
    <property type="term" value="F:aminoacyl-tRNA ligase activity"/>
    <property type="evidence" value="ECO:0007669"/>
    <property type="project" value="UniProtKB-KW"/>
</dbReference>
<dbReference type="Gene3D" id="3.30.1370.240">
    <property type="match status" value="1"/>
</dbReference>
<keyword evidence="2" id="KW-1185">Reference proteome</keyword>
<proteinExistence type="predicted"/>
<comment type="caution">
    <text evidence="1">The sequence shown here is derived from an EMBL/GenBank/DDBJ whole genome shotgun (WGS) entry which is preliminary data.</text>
</comment>
<dbReference type="EMBL" id="MIGC01004701">
    <property type="protein sequence ID" value="PHJ17769.1"/>
    <property type="molecule type" value="Genomic_DNA"/>
</dbReference>
<protein>
    <submittedName>
        <fullName evidence="1">Phenylalanyl-trna synthetase alpha chain</fullName>
    </submittedName>
</protein>
<keyword evidence="1" id="KW-0030">Aminoacyl-tRNA synthetase</keyword>
<dbReference type="Proteomes" id="UP000221165">
    <property type="component" value="Unassembled WGS sequence"/>
</dbReference>
<reference evidence="1 2" key="1">
    <citation type="journal article" date="2017" name="Int. J. Parasitol.">
        <title>The genome of the protozoan parasite Cystoisospora suis and a reverse vaccinology approach to identify vaccine candidates.</title>
        <authorList>
            <person name="Palmieri N."/>
            <person name="Shrestha A."/>
            <person name="Ruttkowski B."/>
            <person name="Beck T."/>
            <person name="Vogl C."/>
            <person name="Tomley F."/>
            <person name="Blake D.P."/>
            <person name="Joachim A."/>
        </authorList>
    </citation>
    <scope>NUCLEOTIDE SEQUENCE [LARGE SCALE GENOMIC DNA]</scope>
    <source>
        <strain evidence="1 2">Wien I</strain>
    </source>
</reference>
<feature type="non-terminal residue" evidence="1">
    <location>
        <position position="304"/>
    </location>
</feature>
<dbReference type="OrthoDB" id="238316at2759"/>